<dbReference type="Pfam" id="PF07282">
    <property type="entry name" value="Cas12f1-like_TNB"/>
    <property type="match status" value="1"/>
</dbReference>
<accession>A0ABT3AT41</accession>
<gene>
    <name evidence="11" type="ORF">OGM63_01855</name>
</gene>
<comment type="similarity">
    <text evidence="2">In the N-terminal section; belongs to the transposase 2 family.</text>
</comment>
<evidence type="ECO:0000313" key="12">
    <source>
        <dbReference type="Proteomes" id="UP001526143"/>
    </source>
</evidence>
<dbReference type="InterPro" id="IPR021027">
    <property type="entry name" value="Transposase_put_HTH"/>
</dbReference>
<keyword evidence="12" id="KW-1185">Reference proteome</keyword>
<evidence type="ECO:0000256" key="7">
    <source>
        <dbReference type="ARBA" id="ARBA00023172"/>
    </source>
</evidence>
<organism evidence="11 12">
    <name type="scientific">Plectonema radiosum NIES-515</name>
    <dbReference type="NCBI Taxonomy" id="2986073"/>
    <lineage>
        <taxon>Bacteria</taxon>
        <taxon>Bacillati</taxon>
        <taxon>Cyanobacteriota</taxon>
        <taxon>Cyanophyceae</taxon>
        <taxon>Oscillatoriophycideae</taxon>
        <taxon>Oscillatoriales</taxon>
        <taxon>Microcoleaceae</taxon>
        <taxon>Plectonema</taxon>
    </lineage>
</organism>
<dbReference type="InterPro" id="IPR001959">
    <property type="entry name" value="Transposase"/>
</dbReference>
<evidence type="ECO:0000313" key="11">
    <source>
        <dbReference type="EMBL" id="MCV3212283.1"/>
    </source>
</evidence>
<dbReference type="NCBIfam" id="TIGR01766">
    <property type="entry name" value="IS200/IS605 family accessory protein TnpB-like domain"/>
    <property type="match status" value="1"/>
</dbReference>
<dbReference type="NCBIfam" id="NF040570">
    <property type="entry name" value="guided_TnpB"/>
    <property type="match status" value="1"/>
</dbReference>
<evidence type="ECO:0000256" key="5">
    <source>
        <dbReference type="ARBA" id="ARBA00022833"/>
    </source>
</evidence>
<comment type="caution">
    <text evidence="11">The sequence shown here is derived from an EMBL/GenBank/DDBJ whole genome shotgun (WGS) entry which is preliminary data.</text>
</comment>
<evidence type="ECO:0000256" key="1">
    <source>
        <dbReference type="ARBA" id="ARBA00008761"/>
    </source>
</evidence>
<dbReference type="EMBL" id="JAOWRF010000031">
    <property type="protein sequence ID" value="MCV3212283.1"/>
    <property type="molecule type" value="Genomic_DNA"/>
</dbReference>
<evidence type="ECO:0000256" key="3">
    <source>
        <dbReference type="ARBA" id="ARBA00022578"/>
    </source>
</evidence>
<evidence type="ECO:0000259" key="8">
    <source>
        <dbReference type="Pfam" id="PF01385"/>
    </source>
</evidence>
<proteinExistence type="inferred from homology"/>
<evidence type="ECO:0000256" key="2">
    <source>
        <dbReference type="ARBA" id="ARBA00011044"/>
    </source>
</evidence>
<reference evidence="11 12" key="1">
    <citation type="submission" date="2022-10" db="EMBL/GenBank/DDBJ databases">
        <title>Identification of biosynthetic pathway for the production of the potent trypsin inhibitor radiosumin.</title>
        <authorList>
            <person name="Fewer D.P."/>
            <person name="Delbaje E."/>
            <person name="Ouyang X."/>
            <person name="Agostino P.D."/>
            <person name="Wahlsten M."/>
            <person name="Jokela J."/>
            <person name="Permi P."/>
            <person name="Haapaniemi E."/>
            <person name="Koistinen H."/>
        </authorList>
    </citation>
    <scope>NUCLEOTIDE SEQUENCE [LARGE SCALE GENOMIC DNA]</scope>
    <source>
        <strain evidence="11 12">NIES-515</strain>
    </source>
</reference>
<dbReference type="InterPro" id="IPR051399">
    <property type="entry name" value="RNA-guided_DNA_endo/Transpos"/>
</dbReference>
<dbReference type="Pfam" id="PF12323">
    <property type="entry name" value="HTH_OrfB_IS605"/>
    <property type="match status" value="1"/>
</dbReference>
<evidence type="ECO:0000256" key="4">
    <source>
        <dbReference type="ARBA" id="ARBA00022723"/>
    </source>
</evidence>
<feature type="domain" description="Probable transposase IS891/IS1136/IS1341" evidence="8">
    <location>
        <begin position="161"/>
        <end position="274"/>
    </location>
</feature>
<protein>
    <submittedName>
        <fullName evidence="11">Transposase</fullName>
    </submittedName>
</protein>
<dbReference type="RefSeq" id="WP_263743794.1">
    <property type="nucleotide sequence ID" value="NZ_JAOWRF010000031.1"/>
</dbReference>
<comment type="similarity">
    <text evidence="1">In the C-terminal section; belongs to the transposase 35 family.</text>
</comment>
<feature type="domain" description="Transposase putative helix-turn-helix" evidence="10">
    <location>
        <begin position="1"/>
        <end position="44"/>
    </location>
</feature>
<evidence type="ECO:0000259" key="9">
    <source>
        <dbReference type="Pfam" id="PF07282"/>
    </source>
</evidence>
<feature type="domain" description="Cas12f1-like TNB" evidence="9">
    <location>
        <begin position="287"/>
        <end position="353"/>
    </location>
</feature>
<keyword evidence="5" id="KW-0862">Zinc</keyword>
<keyword evidence="3" id="KW-0815">Transposition</keyword>
<name>A0ABT3AT41_9CYAN</name>
<keyword evidence="4" id="KW-0479">Metal-binding</keyword>
<dbReference type="Proteomes" id="UP001526143">
    <property type="component" value="Unassembled WGS sequence"/>
</dbReference>
<keyword evidence="6" id="KW-0238">DNA-binding</keyword>
<keyword evidence="7" id="KW-0233">DNA recombination</keyword>
<dbReference type="PANTHER" id="PTHR30405">
    <property type="entry name" value="TRANSPOSASE"/>
    <property type="match status" value="1"/>
</dbReference>
<dbReference type="InterPro" id="IPR010095">
    <property type="entry name" value="Cas12f1-like_TNB"/>
</dbReference>
<evidence type="ECO:0000259" key="10">
    <source>
        <dbReference type="Pfam" id="PF12323"/>
    </source>
</evidence>
<evidence type="ECO:0000256" key="6">
    <source>
        <dbReference type="ARBA" id="ARBA00023125"/>
    </source>
</evidence>
<dbReference type="Pfam" id="PF01385">
    <property type="entry name" value="OrfB_IS605"/>
    <property type="match status" value="1"/>
</dbReference>
<dbReference type="PANTHER" id="PTHR30405:SF25">
    <property type="entry name" value="RNA-GUIDED DNA ENDONUCLEASE INSQ-RELATED"/>
    <property type="match status" value="1"/>
</dbReference>
<sequence length="359" mass="40777">MLLSIKTKLKLSLIQETIMSKHAGIARFTYNWGLATWQQLYKDGLKPDKYVLKKFFNNHVKPEFTWIKEKGICQKITQYAFDHLGDAFSRFFAHIGGYPNFKKKGHHDSFTIDASGKPIPVGGKSIKLPTIGWVKTYEGLPHTTCKSITISRTADNWFIAFAYEQTHEPTVKQHDVVVGVDLGVKELATLSTGVVFPNPKHYKTHLEKLRRLSRNFARKTKGSNNRQSCKIQLAKHHAKVANLRNNTIHQITTFLCKNHAKIVVEDLNISGMLSNHKLAQVIADCGFHEFKRQLEYKAKKFGCEIIIASRWFPSSKTCSNCGYIQDMPLKERIYNCGSCGHSIDRDLNAAINLSRLAKA</sequence>